<keyword evidence="3" id="KW-1185">Reference proteome</keyword>
<sequence>MKYYLSAPAAHLAQTRRPASSFQNFLTMNTKRLFGRLAAATLLFSAFSTAAEAQVTTHRVPKYTGPAQARPVRSTSSYSSTPATGGVQFGVRAGVNVADVSGDAVSTFNDLAEYTNGAVTQEMKPGFYAGLYATLPLGPRFAIEPGIGYSEKGTVLNGRIPLEQFDFLNAKVTATGRLAYLDIPVLAKAYLTDGLYVYAGPQASVLLSGKARVQAGALGFNAFNTDFDVKNQLRTVDFGVVGGLGYQFQNGLGLSAGYDYGLSSLDKNNNFDAQNRVIKASVNYSF</sequence>
<reference evidence="2 3" key="1">
    <citation type="submission" date="2014-01" db="EMBL/GenBank/DDBJ databases">
        <title>Complete genome sequence of ionizing-radiation resistance bacterium Hymenobacter swuensis DY53.</title>
        <authorList>
            <person name="Jung J.-H."/>
            <person name="Jeong S.-W."/>
            <person name="Joe M.-H."/>
            <person name="Cho y.-j."/>
            <person name="Kim M.-K."/>
            <person name="Lim S.-Y."/>
        </authorList>
    </citation>
    <scope>NUCLEOTIDE SEQUENCE [LARGE SCALE GENOMIC DNA]</scope>
    <source>
        <strain evidence="2 3">DY53</strain>
    </source>
</reference>
<evidence type="ECO:0000259" key="1">
    <source>
        <dbReference type="Pfam" id="PF13568"/>
    </source>
</evidence>
<accession>W8F6T2</accession>
<evidence type="ECO:0000313" key="3">
    <source>
        <dbReference type="Proteomes" id="UP000019423"/>
    </source>
</evidence>
<dbReference type="InterPro" id="IPR025665">
    <property type="entry name" value="Beta-barrel_OMP_2"/>
</dbReference>
<organism evidence="2 3">
    <name type="scientific">Hymenobacter swuensis DY53</name>
    <dbReference type="NCBI Taxonomy" id="1227739"/>
    <lineage>
        <taxon>Bacteria</taxon>
        <taxon>Pseudomonadati</taxon>
        <taxon>Bacteroidota</taxon>
        <taxon>Cytophagia</taxon>
        <taxon>Cytophagales</taxon>
        <taxon>Hymenobacteraceae</taxon>
        <taxon>Hymenobacter</taxon>
    </lineage>
</organism>
<proteinExistence type="predicted"/>
<dbReference type="KEGG" id="hsw:Hsw_4147"/>
<dbReference type="PATRIC" id="fig|1227739.3.peg.4294"/>
<gene>
    <name evidence="2" type="ORF">Hsw_4147</name>
</gene>
<protein>
    <recommendedName>
        <fullName evidence="1">Outer membrane protein beta-barrel domain-containing protein</fullName>
    </recommendedName>
</protein>
<dbReference type="AlphaFoldDB" id="W8F6T2"/>
<dbReference type="STRING" id="1227739.Hsw_4147"/>
<name>W8F6T2_9BACT</name>
<dbReference type="eggNOG" id="COG3637">
    <property type="taxonomic scope" value="Bacteria"/>
</dbReference>
<dbReference type="Pfam" id="PF13568">
    <property type="entry name" value="OMP_b-brl_2"/>
    <property type="match status" value="1"/>
</dbReference>
<dbReference type="Proteomes" id="UP000019423">
    <property type="component" value="Chromosome"/>
</dbReference>
<feature type="domain" description="Outer membrane protein beta-barrel" evidence="1">
    <location>
        <begin position="82"/>
        <end position="266"/>
    </location>
</feature>
<dbReference type="HOGENOM" id="CLU_082049_4_2_10"/>
<dbReference type="InterPro" id="IPR011250">
    <property type="entry name" value="OMP/PagP_B-barrel"/>
</dbReference>
<dbReference type="SUPFAM" id="SSF56925">
    <property type="entry name" value="OMPA-like"/>
    <property type="match status" value="1"/>
</dbReference>
<evidence type="ECO:0000313" key="2">
    <source>
        <dbReference type="EMBL" id="AHJ99742.1"/>
    </source>
</evidence>
<dbReference type="EMBL" id="CP007145">
    <property type="protein sequence ID" value="AHJ99742.1"/>
    <property type="molecule type" value="Genomic_DNA"/>
</dbReference>